<protein>
    <submittedName>
        <fullName evidence="1">2611_t:CDS:1</fullName>
    </submittedName>
</protein>
<keyword evidence="2" id="KW-1185">Reference proteome</keyword>
<sequence>MDPGEIPSELPQLSQVEEMLIAQLPLVVSSCVFFTINLSEDGTLRKLTRNNNIQNNDDASIRTEESHLQIYWERPSIFEEYDLLGKPIDNEENWKSDNDEYEELEEEDNTLLQEPWMRITTRGLEATTDDLGERFIDINHRWSGSYDAFPNLSDAELFLEQAKRVRRSNNKKWGSTVVGSEGIRPTIYETKK</sequence>
<gene>
    <name evidence="1" type="ORF">GMARGA_LOCUS5854</name>
</gene>
<dbReference type="Proteomes" id="UP000789901">
    <property type="component" value="Unassembled WGS sequence"/>
</dbReference>
<organism evidence="1 2">
    <name type="scientific">Gigaspora margarita</name>
    <dbReference type="NCBI Taxonomy" id="4874"/>
    <lineage>
        <taxon>Eukaryota</taxon>
        <taxon>Fungi</taxon>
        <taxon>Fungi incertae sedis</taxon>
        <taxon>Mucoromycota</taxon>
        <taxon>Glomeromycotina</taxon>
        <taxon>Glomeromycetes</taxon>
        <taxon>Diversisporales</taxon>
        <taxon>Gigasporaceae</taxon>
        <taxon>Gigaspora</taxon>
    </lineage>
</organism>
<comment type="caution">
    <text evidence="1">The sequence shown here is derived from an EMBL/GenBank/DDBJ whole genome shotgun (WGS) entry which is preliminary data.</text>
</comment>
<reference evidence="1 2" key="1">
    <citation type="submission" date="2021-06" db="EMBL/GenBank/DDBJ databases">
        <authorList>
            <person name="Kallberg Y."/>
            <person name="Tangrot J."/>
            <person name="Rosling A."/>
        </authorList>
    </citation>
    <scope>NUCLEOTIDE SEQUENCE [LARGE SCALE GENOMIC DNA]</scope>
    <source>
        <strain evidence="1 2">120-4 pot B 10/14</strain>
    </source>
</reference>
<accession>A0ABN7UGY6</accession>
<evidence type="ECO:0000313" key="2">
    <source>
        <dbReference type="Proteomes" id="UP000789901"/>
    </source>
</evidence>
<evidence type="ECO:0000313" key="1">
    <source>
        <dbReference type="EMBL" id="CAG8578975.1"/>
    </source>
</evidence>
<dbReference type="EMBL" id="CAJVQB010002546">
    <property type="protein sequence ID" value="CAG8578975.1"/>
    <property type="molecule type" value="Genomic_DNA"/>
</dbReference>
<proteinExistence type="predicted"/>
<name>A0ABN7UGY6_GIGMA</name>